<feature type="region of interest" description="Disordered" evidence="1">
    <location>
        <begin position="333"/>
        <end position="364"/>
    </location>
</feature>
<dbReference type="Proteomes" id="UP000504634">
    <property type="component" value="Unplaced"/>
</dbReference>
<accession>A0A6J2T848</accession>
<organism evidence="3 4">
    <name type="scientific">Drosophila lebanonensis</name>
    <name type="common">Fruit fly</name>
    <name type="synonym">Scaptodrosophila lebanonensis</name>
    <dbReference type="NCBI Taxonomy" id="7225"/>
    <lineage>
        <taxon>Eukaryota</taxon>
        <taxon>Metazoa</taxon>
        <taxon>Ecdysozoa</taxon>
        <taxon>Arthropoda</taxon>
        <taxon>Hexapoda</taxon>
        <taxon>Insecta</taxon>
        <taxon>Pterygota</taxon>
        <taxon>Neoptera</taxon>
        <taxon>Endopterygota</taxon>
        <taxon>Diptera</taxon>
        <taxon>Brachycera</taxon>
        <taxon>Muscomorpha</taxon>
        <taxon>Ephydroidea</taxon>
        <taxon>Drosophilidae</taxon>
        <taxon>Scaptodrosophila</taxon>
    </lineage>
</organism>
<name>A0A6J2T848_DROLE</name>
<evidence type="ECO:0000256" key="1">
    <source>
        <dbReference type="SAM" id="MobiDB-lite"/>
    </source>
</evidence>
<feature type="signal peptide" evidence="2">
    <location>
        <begin position="1"/>
        <end position="22"/>
    </location>
</feature>
<sequence>MLKTVLLLYAITQAYLCLGVQGKSFFGVGHRIDGDQLLLKDEQHSRPGSSTEQPRVVFNYEIAEPINYIEITSEENILAEVKFSYVNELVVGMVTVVPSNNHSQPAAFVVRISIYGFNDTILNMNPALFLNRDKQFEGYMNSDDDTEYAANSGELVEAYANSGSDVLEVDIDEDDNEDTTTDASGEFEANDKIIEVGKRQNGDKLIFKTFQTSENEDNAINHTVTFYYVDSDYITYIKFVIFDHFETKHSTAVDYKPPLAEYTHFSPNTLKAVITDSSSVFAKMYVYGYPAKEVPKSYQAFLPPPHWQRALTPGEQPPLTPLQRIQLLLLTGKTTKAPTSGEHDDDDDEDDGEPATISARDMEADHDLESMQTRASDAALEQLDQRLWTFIGMLLLLLHN</sequence>
<evidence type="ECO:0000313" key="4">
    <source>
        <dbReference type="RefSeq" id="XP_030371460.1"/>
    </source>
</evidence>
<feature type="compositionally biased region" description="Acidic residues" evidence="1">
    <location>
        <begin position="343"/>
        <end position="353"/>
    </location>
</feature>
<proteinExistence type="predicted"/>
<dbReference type="GeneID" id="115621814"/>
<evidence type="ECO:0000313" key="3">
    <source>
        <dbReference type="Proteomes" id="UP000504634"/>
    </source>
</evidence>
<evidence type="ECO:0000256" key="2">
    <source>
        <dbReference type="SAM" id="SignalP"/>
    </source>
</evidence>
<protein>
    <submittedName>
        <fullName evidence="4">Uncharacterized protein LOC115621814</fullName>
    </submittedName>
</protein>
<feature type="chain" id="PRO_5027045897" evidence="2">
    <location>
        <begin position="23"/>
        <end position="400"/>
    </location>
</feature>
<dbReference type="AlphaFoldDB" id="A0A6J2T848"/>
<keyword evidence="3" id="KW-1185">Reference proteome</keyword>
<dbReference type="OrthoDB" id="8043790at2759"/>
<keyword evidence="2" id="KW-0732">Signal</keyword>
<gene>
    <name evidence="4" type="primary">LOC115621814</name>
</gene>
<dbReference type="RefSeq" id="XP_030371460.1">
    <property type="nucleotide sequence ID" value="XM_030515600.1"/>
</dbReference>
<reference evidence="4" key="1">
    <citation type="submission" date="2025-08" db="UniProtKB">
        <authorList>
            <consortium name="RefSeq"/>
        </authorList>
    </citation>
    <scope>IDENTIFICATION</scope>
    <source>
        <strain evidence="4">11010-0011.00</strain>
        <tissue evidence="4">Whole body</tissue>
    </source>
</reference>